<name>A0A1G2T144_9BACT</name>
<reference evidence="1 2" key="1">
    <citation type="journal article" date="2016" name="Nat. Commun.">
        <title>Thousands of microbial genomes shed light on interconnected biogeochemical processes in an aquifer system.</title>
        <authorList>
            <person name="Anantharaman K."/>
            <person name="Brown C.T."/>
            <person name="Hug L.A."/>
            <person name="Sharon I."/>
            <person name="Castelle C.J."/>
            <person name="Probst A.J."/>
            <person name="Thomas B.C."/>
            <person name="Singh A."/>
            <person name="Wilkins M.J."/>
            <person name="Karaoz U."/>
            <person name="Brodie E.L."/>
            <person name="Williams K.H."/>
            <person name="Hubbard S.S."/>
            <person name="Banfield J.F."/>
        </authorList>
    </citation>
    <scope>NUCLEOTIDE SEQUENCE [LARGE SCALE GENOMIC DNA]</scope>
</reference>
<comment type="caution">
    <text evidence="1">The sequence shown here is derived from an EMBL/GenBank/DDBJ whole genome shotgun (WGS) entry which is preliminary data.</text>
</comment>
<organism evidence="1 2">
    <name type="scientific">Candidatus Zambryskibacteria bacterium RIFCSPHIGHO2_01_FULL_44_22b</name>
    <dbReference type="NCBI Taxonomy" id="1802737"/>
    <lineage>
        <taxon>Bacteria</taxon>
        <taxon>Candidatus Zambryskiibacteriota</taxon>
    </lineage>
</organism>
<sequence length="68" mass="7439">MTTKTTKKPISPLALEEAKDAVTKLKSIKPFLTPADEETLGILIDKELVSNLSKSLIEAKLGKYEPVL</sequence>
<dbReference type="Proteomes" id="UP000178538">
    <property type="component" value="Unassembled WGS sequence"/>
</dbReference>
<dbReference type="STRING" id="1802737.A2832_00855"/>
<evidence type="ECO:0000313" key="2">
    <source>
        <dbReference type="Proteomes" id="UP000178538"/>
    </source>
</evidence>
<protein>
    <submittedName>
        <fullName evidence="1">Uncharacterized protein</fullName>
    </submittedName>
</protein>
<evidence type="ECO:0000313" key="1">
    <source>
        <dbReference type="EMBL" id="OHA90852.1"/>
    </source>
</evidence>
<gene>
    <name evidence="1" type="ORF">A2832_00855</name>
</gene>
<proteinExistence type="predicted"/>
<accession>A0A1G2T144</accession>
<dbReference type="EMBL" id="MHVG01000015">
    <property type="protein sequence ID" value="OHA90852.1"/>
    <property type="molecule type" value="Genomic_DNA"/>
</dbReference>
<dbReference type="AlphaFoldDB" id="A0A1G2T144"/>